<comment type="function">
    <text evidence="10">Component of the F(0) channel, it forms part of the peripheral stalk, linking F(1) to F(0). The b'-subunit is a diverged and duplicated form of b found in plants and photosynthetic bacteria.</text>
</comment>
<comment type="subunit">
    <text evidence="12">F-type ATPases have 2 components, F(1) - the catalytic core - and F(0) - the membrane proton channel. F(1) has five subunits: alpha(3), beta(3), gamma(1), delta(1), epsilon(1). F(0) has three main subunits: a(1), b(2) and c(10-14). The alpha and beta chains form an alternating ring which encloses part of the gamma chain. F(1) is attached to F(0) by a central stalk formed by the gamma and epsilon chains, while a peripheral stalk is formed by the delta and b chains.</text>
</comment>
<evidence type="ECO:0000313" key="17">
    <source>
        <dbReference type="EMBL" id="ROR39928.1"/>
    </source>
</evidence>
<dbReference type="CDD" id="cd06503">
    <property type="entry name" value="ATP-synt_Fo_b"/>
    <property type="match status" value="1"/>
</dbReference>
<feature type="chain" id="PRO_5042494984" description="ATP synthase subunit b" evidence="15">
    <location>
        <begin position="18"/>
        <end position="168"/>
    </location>
</feature>
<reference evidence="16" key="3">
    <citation type="submission" date="2019-06" db="EMBL/GenBank/DDBJ databases">
        <title>A comparative analysis of the Nautiliaceae.</title>
        <authorList>
            <person name="Grosche A."/>
            <person name="Smedile F."/>
            <person name="Vetriani C."/>
        </authorList>
    </citation>
    <scope>NUCLEOTIDE SEQUENCE</scope>
    <source>
        <strain evidence="16">TB6</strain>
    </source>
</reference>
<keyword evidence="14" id="KW-0175">Coiled coil</keyword>
<evidence type="ECO:0000313" key="19">
    <source>
        <dbReference type="Proteomes" id="UP000298805"/>
    </source>
</evidence>
<keyword evidence="4 12" id="KW-0375">Hydrogen ion transport</keyword>
<evidence type="ECO:0000256" key="14">
    <source>
        <dbReference type="SAM" id="Coils"/>
    </source>
</evidence>
<reference evidence="17 18" key="2">
    <citation type="submission" date="2018-11" db="EMBL/GenBank/DDBJ databases">
        <title>Genomic Encyclopedia of Type Strains, Phase IV (KMG-IV): sequencing the most valuable type-strain genomes for metagenomic binning, comparative biology and taxonomic classification.</title>
        <authorList>
            <person name="Goeker M."/>
        </authorList>
    </citation>
    <scope>NUCLEOTIDE SEQUENCE [LARGE SCALE GENOMIC DNA]</scope>
    <source>
        <strain evidence="17 18">DSM 27783</strain>
    </source>
</reference>
<evidence type="ECO:0000256" key="1">
    <source>
        <dbReference type="ARBA" id="ARBA00022448"/>
    </source>
</evidence>
<keyword evidence="12" id="KW-1003">Cell membrane</keyword>
<keyword evidence="1 12" id="KW-0813">Transport</keyword>
<evidence type="ECO:0000256" key="3">
    <source>
        <dbReference type="ARBA" id="ARBA00022692"/>
    </source>
</evidence>
<keyword evidence="8 12" id="KW-0066">ATP synthesis</keyword>
<dbReference type="Proteomes" id="UP000272781">
    <property type="component" value="Unassembled WGS sequence"/>
</dbReference>
<name>A0AAJ4RCH6_9BACT</name>
<organism evidence="17 18">
    <name type="scientific">Caminibacter pacificus</name>
    <dbReference type="NCBI Taxonomy" id="1424653"/>
    <lineage>
        <taxon>Bacteria</taxon>
        <taxon>Pseudomonadati</taxon>
        <taxon>Campylobacterota</taxon>
        <taxon>Epsilonproteobacteria</taxon>
        <taxon>Nautiliales</taxon>
        <taxon>Nautiliaceae</taxon>
        <taxon>Caminibacter</taxon>
    </lineage>
</organism>
<evidence type="ECO:0000256" key="12">
    <source>
        <dbReference type="HAMAP-Rule" id="MF_01398"/>
    </source>
</evidence>
<keyword evidence="15" id="KW-0732">Signal</keyword>
<evidence type="ECO:0000256" key="4">
    <source>
        <dbReference type="ARBA" id="ARBA00022781"/>
    </source>
</evidence>
<feature type="transmembrane region" description="Helical" evidence="12">
    <location>
        <begin position="32"/>
        <end position="50"/>
    </location>
</feature>
<evidence type="ECO:0000256" key="6">
    <source>
        <dbReference type="ARBA" id="ARBA00023065"/>
    </source>
</evidence>
<evidence type="ECO:0000256" key="11">
    <source>
        <dbReference type="ARBA" id="ARBA00037847"/>
    </source>
</evidence>
<dbReference type="Pfam" id="PF00430">
    <property type="entry name" value="ATP-synt_B"/>
    <property type="match status" value="1"/>
</dbReference>
<evidence type="ECO:0000256" key="2">
    <source>
        <dbReference type="ARBA" id="ARBA00022547"/>
    </source>
</evidence>
<dbReference type="InterPro" id="IPR002146">
    <property type="entry name" value="ATP_synth_b/b'su_bac/chlpt"/>
</dbReference>
<protein>
    <recommendedName>
        <fullName evidence="12">ATP synthase subunit b</fullName>
    </recommendedName>
    <alternativeName>
        <fullName evidence="12">ATP synthase F(0) sector subunit b</fullName>
    </alternativeName>
    <alternativeName>
        <fullName evidence="12">ATPase subunit I</fullName>
    </alternativeName>
    <alternativeName>
        <fullName evidence="12">F-type ATPase subunit b</fullName>
        <shortName evidence="12">F-ATPase subunit b</shortName>
    </alternativeName>
</protein>
<dbReference type="GO" id="GO:0005886">
    <property type="term" value="C:plasma membrane"/>
    <property type="evidence" value="ECO:0007669"/>
    <property type="project" value="UniProtKB-SubCell"/>
</dbReference>
<dbReference type="GO" id="GO:0045259">
    <property type="term" value="C:proton-transporting ATP synthase complex"/>
    <property type="evidence" value="ECO:0007669"/>
    <property type="project" value="UniProtKB-KW"/>
</dbReference>
<comment type="function">
    <text evidence="9 12">F(1)F(0) ATP synthase produces ATP from ADP in the presence of a proton or sodium gradient. F-type ATPases consist of two structural domains, F(1) containing the extramembraneous catalytic core and F(0) containing the membrane proton channel, linked together by a central stalk and a peripheral stalk. During catalysis, ATP synthesis in the catalytic domain of F(1) is coupled via a rotary mechanism of the central stalk subunits to proton translocation.</text>
</comment>
<keyword evidence="6 12" id="KW-0406">Ion transport</keyword>
<feature type="coiled-coil region" evidence="14">
    <location>
        <begin position="58"/>
        <end position="132"/>
    </location>
</feature>
<comment type="subcellular location">
    <subcellularLocation>
        <location evidence="12">Cell membrane</location>
        <topology evidence="12">Single-pass membrane protein</topology>
    </subcellularLocation>
    <subcellularLocation>
        <location evidence="11">Endomembrane system</location>
        <topology evidence="11">Single-pass membrane protein</topology>
    </subcellularLocation>
</comment>
<evidence type="ECO:0000256" key="9">
    <source>
        <dbReference type="ARBA" id="ARBA00025198"/>
    </source>
</evidence>
<keyword evidence="3 12" id="KW-0812">Transmembrane</keyword>
<evidence type="ECO:0000313" key="18">
    <source>
        <dbReference type="Proteomes" id="UP000272781"/>
    </source>
</evidence>
<evidence type="ECO:0000256" key="5">
    <source>
        <dbReference type="ARBA" id="ARBA00022989"/>
    </source>
</evidence>
<dbReference type="RefSeq" id="WP_123352313.1">
    <property type="nucleotide sequence ID" value="NZ_CP027432.2"/>
</dbReference>
<dbReference type="GO" id="GO:0046933">
    <property type="term" value="F:proton-transporting ATP synthase activity, rotational mechanism"/>
    <property type="evidence" value="ECO:0007669"/>
    <property type="project" value="UniProtKB-UniRule"/>
</dbReference>
<keyword evidence="7 12" id="KW-0472">Membrane</keyword>
<dbReference type="HAMAP" id="MF_01398">
    <property type="entry name" value="ATP_synth_b_bprime"/>
    <property type="match status" value="1"/>
</dbReference>
<feature type="signal peptide" evidence="15">
    <location>
        <begin position="1"/>
        <end position="17"/>
    </location>
</feature>
<dbReference type="Proteomes" id="UP000298805">
    <property type="component" value="Chromosome"/>
</dbReference>
<keyword evidence="5 12" id="KW-1133">Transmembrane helix</keyword>
<dbReference type="NCBIfam" id="NF006292">
    <property type="entry name" value="PRK08475.1"/>
    <property type="match status" value="1"/>
</dbReference>
<sequence length="168" mass="19457">MKKLMLLGAVLSSFVFASEAMGGGHTDIIPRTINFLIFVAILWYLVGDKAKRFFAERKERIAKRFQEIEEKLKESKAKKEALKAQVNEAKQMAHEIVETAKKEAELIEKKIKTQLEEEIAMLERHFEEFKQNEIKKTKQEAVKEYMEEIFKEVHITSEDAAKLVLKAA</sequence>
<evidence type="ECO:0000256" key="15">
    <source>
        <dbReference type="SAM" id="SignalP"/>
    </source>
</evidence>
<evidence type="ECO:0000256" key="8">
    <source>
        <dbReference type="ARBA" id="ARBA00023310"/>
    </source>
</evidence>
<evidence type="ECO:0000256" key="7">
    <source>
        <dbReference type="ARBA" id="ARBA00023136"/>
    </source>
</evidence>
<comment type="similarity">
    <text evidence="12 13">Belongs to the ATPase B chain family.</text>
</comment>
<reference evidence="19" key="1">
    <citation type="submission" date="2018-03" db="EMBL/GenBank/DDBJ databases">
        <title>A comparative analysis of the Nautiliaceae.</title>
        <authorList>
            <person name="Grosche A."/>
            <person name="Smedile F."/>
            <person name="Vetriani C."/>
        </authorList>
    </citation>
    <scope>NUCLEOTIDE SEQUENCE [LARGE SCALE GENOMIC DNA]</scope>
    <source>
        <strain evidence="19">TB6</strain>
    </source>
</reference>
<keyword evidence="19" id="KW-1185">Reference proteome</keyword>
<dbReference type="AlphaFoldDB" id="A0AAJ4RCH6"/>
<dbReference type="EMBL" id="CP027432">
    <property type="protein sequence ID" value="QCI27894.1"/>
    <property type="molecule type" value="Genomic_DNA"/>
</dbReference>
<evidence type="ECO:0000256" key="13">
    <source>
        <dbReference type="RuleBase" id="RU003848"/>
    </source>
</evidence>
<keyword evidence="2 12" id="KW-0138">CF(0)</keyword>
<evidence type="ECO:0000256" key="10">
    <source>
        <dbReference type="ARBA" id="ARBA00025614"/>
    </source>
</evidence>
<proteinExistence type="inferred from homology"/>
<accession>A0AAJ4RCH6</accession>
<evidence type="ECO:0000313" key="16">
    <source>
        <dbReference type="EMBL" id="QCI27894.1"/>
    </source>
</evidence>
<dbReference type="EMBL" id="RJVK01000002">
    <property type="protein sequence ID" value="ROR39928.1"/>
    <property type="molecule type" value="Genomic_DNA"/>
</dbReference>
<gene>
    <name evidence="12" type="primary">atpF</name>
    <name evidence="16" type="ORF">C6V80_02605</name>
    <name evidence="17" type="ORF">EDC58_0907</name>
</gene>
<dbReference type="GO" id="GO:0012505">
    <property type="term" value="C:endomembrane system"/>
    <property type="evidence" value="ECO:0007669"/>
    <property type="project" value="UniProtKB-SubCell"/>
</dbReference>